<dbReference type="Proteomes" id="UP000184608">
    <property type="component" value="Unassembled WGS sequence"/>
</dbReference>
<proteinExistence type="predicted"/>
<accession>A0A1M6C7K7</accession>
<dbReference type="STRING" id="1216006.VA7868_03955"/>
<dbReference type="AlphaFoldDB" id="A0A1M6C7K7"/>
<evidence type="ECO:0000313" key="2">
    <source>
        <dbReference type="Proteomes" id="UP000184608"/>
    </source>
</evidence>
<evidence type="ECO:0008006" key="3">
    <source>
        <dbReference type="Google" id="ProtNLM"/>
    </source>
</evidence>
<organism evidence="1 2">
    <name type="scientific">Vibrio aerogenes CECT 7868</name>
    <dbReference type="NCBI Taxonomy" id="1216006"/>
    <lineage>
        <taxon>Bacteria</taxon>
        <taxon>Pseudomonadati</taxon>
        <taxon>Pseudomonadota</taxon>
        <taxon>Gammaproteobacteria</taxon>
        <taxon>Vibrionales</taxon>
        <taxon>Vibrionaceae</taxon>
        <taxon>Vibrio</taxon>
    </lineage>
</organism>
<dbReference type="EMBL" id="FQXZ01000045">
    <property type="protein sequence ID" value="SHI57027.1"/>
    <property type="molecule type" value="Genomic_DNA"/>
</dbReference>
<keyword evidence="2" id="KW-1185">Reference proteome</keyword>
<dbReference type="Gene3D" id="3.10.450.50">
    <property type="match status" value="1"/>
</dbReference>
<dbReference type="Pfam" id="PF03695">
    <property type="entry name" value="UPF0149"/>
    <property type="match status" value="1"/>
</dbReference>
<dbReference type="InterPro" id="IPR011978">
    <property type="entry name" value="YgfB-like"/>
</dbReference>
<reference evidence="1 2" key="1">
    <citation type="submission" date="2016-11" db="EMBL/GenBank/DDBJ databases">
        <authorList>
            <person name="Jaros S."/>
            <person name="Januszkiewicz K."/>
            <person name="Wedrychowicz H."/>
        </authorList>
    </citation>
    <scope>NUCLEOTIDE SEQUENCE [LARGE SCALE GENOMIC DNA]</scope>
    <source>
        <strain evidence="1 2">CECT 7868</strain>
    </source>
</reference>
<protein>
    <recommendedName>
        <fullName evidence="3">Preprotein translocase subunit SecA</fullName>
    </recommendedName>
</protein>
<dbReference type="Pfam" id="PF02810">
    <property type="entry name" value="SEC-C"/>
    <property type="match status" value="1"/>
</dbReference>
<name>A0A1M6C7K7_9VIBR</name>
<dbReference type="SUPFAM" id="SSF103642">
    <property type="entry name" value="Sec-C motif"/>
    <property type="match status" value="1"/>
</dbReference>
<dbReference type="InterPro" id="IPR004027">
    <property type="entry name" value="SEC_C_motif"/>
</dbReference>
<sequence>MNLEYYGMSYQLLDTADLPSSESAFFIEGAMLAANMTCQPLSPATWQSLLFNTLDDEAEKQVMSHYQHQYDVLAQPEHGFYALLERLTAEDMADFAEGFMTIWPVVEAGWLETDVSDGTQRMLQGLLTTWMLAIDETQTHQEMLQAGLTELPSYKEMAPNLPWMIQEVFASADAALTGHQGSRLNPYKSVSRNDTCPCGSGKKFKHCCLN</sequence>
<evidence type="ECO:0000313" key="1">
    <source>
        <dbReference type="EMBL" id="SHI57027.1"/>
    </source>
</evidence>
<gene>
    <name evidence="1" type="ORF">VA7868_03955</name>
</gene>